<dbReference type="RefSeq" id="WP_242767075.1">
    <property type="nucleotide sequence ID" value="NZ_JALDAY010000006.1"/>
</dbReference>
<gene>
    <name evidence="2" type="ORF">MQP27_22360</name>
</gene>
<organism evidence="2 3">
    <name type="scientific">Streptomyces cylindrosporus</name>
    <dbReference type="NCBI Taxonomy" id="2927583"/>
    <lineage>
        <taxon>Bacteria</taxon>
        <taxon>Bacillati</taxon>
        <taxon>Actinomycetota</taxon>
        <taxon>Actinomycetes</taxon>
        <taxon>Kitasatosporales</taxon>
        <taxon>Streptomycetaceae</taxon>
        <taxon>Streptomyces</taxon>
    </lineage>
</organism>
<reference evidence="2" key="1">
    <citation type="submission" date="2022-03" db="EMBL/GenBank/DDBJ databases">
        <title>Streptomyces 7R015 and 7R016 isolated from Barleria lupulina in Thailand.</title>
        <authorList>
            <person name="Kanchanasin P."/>
            <person name="Phongsopitanun W."/>
            <person name="Tanasupawat S."/>
        </authorList>
    </citation>
    <scope>NUCLEOTIDE SEQUENCE</scope>
    <source>
        <strain evidence="2">7R015</strain>
    </source>
</reference>
<dbReference type="Proteomes" id="UP001165269">
    <property type="component" value="Unassembled WGS sequence"/>
</dbReference>
<keyword evidence="3" id="KW-1185">Reference proteome</keyword>
<evidence type="ECO:0000256" key="1">
    <source>
        <dbReference type="SAM" id="MobiDB-lite"/>
    </source>
</evidence>
<comment type="caution">
    <text evidence="2">The sequence shown here is derived from an EMBL/GenBank/DDBJ whole genome shotgun (WGS) entry which is preliminary data.</text>
</comment>
<feature type="region of interest" description="Disordered" evidence="1">
    <location>
        <begin position="1"/>
        <end position="22"/>
    </location>
</feature>
<sequence length="63" mass="6593">MRAGAGLPAGGAALAPPRARHSTGDHMWDADVYLPSGTDNAYDSWFNVEVPGFRPVPGTRTPG</sequence>
<dbReference type="EMBL" id="JALDAY010000006">
    <property type="protein sequence ID" value="MCI3273838.1"/>
    <property type="molecule type" value="Genomic_DNA"/>
</dbReference>
<accession>A0ABS9Y9C9</accession>
<proteinExistence type="predicted"/>
<evidence type="ECO:0000313" key="2">
    <source>
        <dbReference type="EMBL" id="MCI3273838.1"/>
    </source>
</evidence>
<name>A0ABS9Y9C9_9ACTN</name>
<evidence type="ECO:0000313" key="3">
    <source>
        <dbReference type="Proteomes" id="UP001165269"/>
    </source>
</evidence>
<feature type="compositionally biased region" description="Low complexity" evidence="1">
    <location>
        <begin position="1"/>
        <end position="17"/>
    </location>
</feature>
<protein>
    <submittedName>
        <fullName evidence="2">Uncharacterized protein</fullName>
    </submittedName>
</protein>